<proteinExistence type="inferred from homology"/>
<keyword evidence="7" id="KW-0997">Cell inner membrane</keyword>
<keyword evidence="14" id="KW-1185">Reference proteome</keyword>
<gene>
    <name evidence="13" type="primary">lptF</name>
    <name evidence="13" type="ORF">ACCI49_19975</name>
</gene>
<feature type="transmembrane region" description="Helical" evidence="12">
    <location>
        <begin position="326"/>
        <end position="344"/>
    </location>
</feature>
<dbReference type="InterPro" id="IPR005495">
    <property type="entry name" value="LptG/LptF_permease"/>
</dbReference>
<sequence>MHFESRFRHTAVTKEYIRPVIIFRYLCRELLFATLAVSAVLLLMVMSGRFVKYLAEAAAGDISANILFSLMGFRLPGFLELVLPLGLFVGILLAYGRLYIESEMTVLHACGFSDWRLLVYTLAPALMVALFVASMSLYFSPAGVARSTNLLNIEKARNEFDHLVPKKFISTSGGRAVYYAESLSEDKSTMQDVFLAELGATEEETEANHQVVTRAKEGVQQVDPETGLRYLVLRDGYRYAGVPGQRDYRQMEFATYEVLLESPQLRNRWRDRMESATTLQLLDSDDPREKAFLYWRFSLPTLVLVVAVLAVPLSRTNPRQGRFAKMIPAVLLYITYLVILQGVRGAIEDGKIANPAVIWLVHPPFLLLGLLLLVARNWRRKPKLRPEGIKGATNA</sequence>
<dbReference type="PANTHER" id="PTHR33529:SF7">
    <property type="entry name" value="LIPOPOLYSACCHARIDE EXPORT SYSTEM PERMEASE PROTEIN LPTF"/>
    <property type="match status" value="1"/>
</dbReference>
<name>A0ABV4P670_9GAMM</name>
<keyword evidence="10 12" id="KW-0472">Membrane</keyword>
<comment type="subcellular location">
    <subcellularLocation>
        <location evidence="2">Cell inner membrane</location>
        <topology evidence="2">Multi-pass membrane protein</topology>
    </subcellularLocation>
</comment>
<accession>A0ABV4P670</accession>
<evidence type="ECO:0000256" key="6">
    <source>
        <dbReference type="ARBA" id="ARBA00022475"/>
    </source>
</evidence>
<evidence type="ECO:0000256" key="12">
    <source>
        <dbReference type="SAM" id="Phobius"/>
    </source>
</evidence>
<feature type="transmembrane region" description="Helical" evidence="12">
    <location>
        <begin position="356"/>
        <end position="375"/>
    </location>
</feature>
<evidence type="ECO:0000313" key="14">
    <source>
        <dbReference type="Proteomes" id="UP001569428"/>
    </source>
</evidence>
<evidence type="ECO:0000256" key="10">
    <source>
        <dbReference type="ARBA" id="ARBA00023136"/>
    </source>
</evidence>
<evidence type="ECO:0000256" key="2">
    <source>
        <dbReference type="ARBA" id="ARBA00004429"/>
    </source>
</evidence>
<evidence type="ECO:0000256" key="7">
    <source>
        <dbReference type="ARBA" id="ARBA00022519"/>
    </source>
</evidence>
<feature type="transmembrane region" description="Helical" evidence="12">
    <location>
        <begin position="77"/>
        <end position="96"/>
    </location>
</feature>
<reference evidence="13 14" key="1">
    <citation type="submission" date="2024-08" db="EMBL/GenBank/DDBJ databases">
        <authorList>
            <person name="Ishaq N."/>
        </authorList>
    </citation>
    <scope>NUCLEOTIDE SEQUENCE [LARGE SCALE GENOMIC DNA]</scope>
    <source>
        <strain evidence="13 14">DSM 18651</strain>
    </source>
</reference>
<evidence type="ECO:0000256" key="11">
    <source>
        <dbReference type="ARBA" id="ARBA00026081"/>
    </source>
</evidence>
<feature type="transmembrane region" description="Helical" evidence="12">
    <location>
        <begin position="293"/>
        <end position="314"/>
    </location>
</feature>
<dbReference type="NCBIfam" id="TIGR04407">
    <property type="entry name" value="LptF_YjgP"/>
    <property type="match status" value="1"/>
</dbReference>
<keyword evidence="8 12" id="KW-0812">Transmembrane</keyword>
<dbReference type="EMBL" id="JBGMEK010000075">
    <property type="protein sequence ID" value="MFA0813183.1"/>
    <property type="molecule type" value="Genomic_DNA"/>
</dbReference>
<evidence type="ECO:0000256" key="9">
    <source>
        <dbReference type="ARBA" id="ARBA00022989"/>
    </source>
</evidence>
<keyword evidence="5" id="KW-0813">Transport</keyword>
<evidence type="ECO:0000256" key="4">
    <source>
        <dbReference type="ARBA" id="ARBA00014213"/>
    </source>
</evidence>
<comment type="similarity">
    <text evidence="3">Belongs to the LptF/LptG family.</text>
</comment>
<comment type="subunit">
    <text evidence="11">Component of the lipopolysaccharide transport and assembly complex. The LptBFG transporter is composed of two ATP-binding proteins (LptB) and two transmembrane proteins (LptF and LptG).</text>
</comment>
<evidence type="ECO:0000313" key="13">
    <source>
        <dbReference type="EMBL" id="MFA0813183.1"/>
    </source>
</evidence>
<organism evidence="13 14">
    <name type="scientific">Microbulbifer epialgicus</name>
    <dbReference type="NCBI Taxonomy" id="393907"/>
    <lineage>
        <taxon>Bacteria</taxon>
        <taxon>Pseudomonadati</taxon>
        <taxon>Pseudomonadota</taxon>
        <taxon>Gammaproteobacteria</taxon>
        <taxon>Cellvibrionales</taxon>
        <taxon>Microbulbiferaceae</taxon>
        <taxon>Microbulbifer</taxon>
    </lineage>
</organism>
<feature type="transmembrane region" description="Helical" evidence="12">
    <location>
        <begin position="21"/>
        <end position="46"/>
    </location>
</feature>
<evidence type="ECO:0000256" key="1">
    <source>
        <dbReference type="ARBA" id="ARBA00002265"/>
    </source>
</evidence>
<dbReference type="Pfam" id="PF03739">
    <property type="entry name" value="LptF_LptG"/>
    <property type="match status" value="1"/>
</dbReference>
<feature type="transmembrane region" description="Helical" evidence="12">
    <location>
        <begin position="117"/>
        <end position="139"/>
    </location>
</feature>
<dbReference type="RefSeq" id="WP_371840956.1">
    <property type="nucleotide sequence ID" value="NZ_JBGMEK010000075.1"/>
</dbReference>
<keyword evidence="6" id="KW-1003">Cell membrane</keyword>
<keyword evidence="9 12" id="KW-1133">Transmembrane helix</keyword>
<evidence type="ECO:0000256" key="8">
    <source>
        <dbReference type="ARBA" id="ARBA00022692"/>
    </source>
</evidence>
<dbReference type="PANTHER" id="PTHR33529">
    <property type="entry name" value="SLR0882 PROTEIN-RELATED"/>
    <property type="match status" value="1"/>
</dbReference>
<evidence type="ECO:0000256" key="3">
    <source>
        <dbReference type="ARBA" id="ARBA00007725"/>
    </source>
</evidence>
<comment type="caution">
    <text evidence="13">The sequence shown here is derived from an EMBL/GenBank/DDBJ whole genome shotgun (WGS) entry which is preliminary data.</text>
</comment>
<comment type="function">
    <text evidence="1">Part of the ABC transporter complex LptBFG involved in the translocation of lipopolysaccharide (LPS) from the inner membrane to the outer membrane.</text>
</comment>
<dbReference type="Proteomes" id="UP001569428">
    <property type="component" value="Unassembled WGS sequence"/>
</dbReference>
<protein>
    <recommendedName>
        <fullName evidence="4">Lipopolysaccharide export system permease protein LptF</fullName>
    </recommendedName>
</protein>
<evidence type="ECO:0000256" key="5">
    <source>
        <dbReference type="ARBA" id="ARBA00022448"/>
    </source>
</evidence>
<dbReference type="InterPro" id="IPR030922">
    <property type="entry name" value="LptF"/>
</dbReference>